<dbReference type="InterPro" id="IPR011009">
    <property type="entry name" value="Kinase-like_dom_sf"/>
</dbReference>
<dbReference type="Proteomes" id="UP001050691">
    <property type="component" value="Unassembled WGS sequence"/>
</dbReference>
<feature type="compositionally biased region" description="Basic and acidic residues" evidence="1">
    <location>
        <begin position="485"/>
        <end position="504"/>
    </location>
</feature>
<dbReference type="PANTHER" id="PTHR24348:SF68">
    <property type="entry name" value="SERINE_THREONINE-PROTEIN KINASE ATG1C"/>
    <property type="match status" value="1"/>
</dbReference>
<feature type="compositionally biased region" description="Low complexity" evidence="1">
    <location>
        <begin position="453"/>
        <end position="466"/>
    </location>
</feature>
<comment type="caution">
    <text evidence="3">The sequence shown here is derived from an EMBL/GenBank/DDBJ whole genome shotgun (WGS) entry which is preliminary data.</text>
</comment>
<dbReference type="GO" id="GO:0004674">
    <property type="term" value="F:protein serine/threonine kinase activity"/>
    <property type="evidence" value="ECO:0007669"/>
    <property type="project" value="InterPro"/>
</dbReference>
<proteinExistence type="predicted"/>
<accession>A0AAV5AF84</accession>
<dbReference type="PANTHER" id="PTHR24348">
    <property type="entry name" value="SERINE/THREONINE-PROTEIN KINASE UNC-51-RELATED"/>
    <property type="match status" value="1"/>
</dbReference>
<dbReference type="SUPFAM" id="SSF56112">
    <property type="entry name" value="Protein kinase-like (PK-like)"/>
    <property type="match status" value="1"/>
</dbReference>
<dbReference type="GO" id="GO:0010506">
    <property type="term" value="P:regulation of autophagy"/>
    <property type="evidence" value="ECO:0007669"/>
    <property type="project" value="InterPro"/>
</dbReference>
<reference evidence="3" key="1">
    <citation type="submission" date="2021-10" db="EMBL/GenBank/DDBJ databases">
        <title>De novo Genome Assembly of Clathrus columnatus (Basidiomycota, Fungi) Using Illumina and Nanopore Sequence Data.</title>
        <authorList>
            <person name="Ogiso-Tanaka E."/>
            <person name="Itagaki H."/>
            <person name="Hosoya T."/>
            <person name="Hosaka K."/>
        </authorList>
    </citation>
    <scope>NUCLEOTIDE SEQUENCE</scope>
    <source>
        <strain evidence="3">MO-923</strain>
    </source>
</reference>
<sequence length="924" mass="101289">MALIPPPTEATDIFSLSDHALSERYQFVEEIGFGNWGSVWLCRPKDAQGNPIIDPEADARGTGKVAVKLVHRSKTATTAARVRSLTYLPTLVPVEVPELRAKPWCLSLISAVAFLHAHGIVHNDIKPANILLTAAEPPTPVLVDFGFAEKYDPRSSKAFLSNLAYGTPEYLSPERARGLPHDTRKSDVWSLGVTLFEILRGRTPFEHAEPDGKTETFSTKAELEKYWARTVKGKWVGKWTMTKGLERLLRKMILPNADLRITARVALNDSYFDPHRLDDPHKSPSRLPLSPRNTSEAEASQLIDTIPSHCENSGASPPASLLKTVTTNKRRASNVNTGKENNKENVELSSHKPNLYGHHRTQSAKVNSPNKAQHTNTPLSRNVAKKMASSTAESSNSGLASPSQSSIRPDVRSVLSVTVANRSAKSNSDLVASPVASHRASIITSSSFTSKENNNGRSSRTGTGRRVPVRKPMPAVFSSIHKIKSINDEDTHASNSSRDNENSKKRVLVDLTKVKANEAQSVEVSALPLDRSMKISGSLIPVVEVDPPPGLESRAAHSPNKSSTGISVIRQSIRQSTSGLSVVAPELSPDNDSSFMHSNEDSRESWENQSVIRNVKSSLPTVRHAIRNEQLAADNRLDRMTIWIRNVERVVEDARANFAAGSMAPLPPLPPPTSQGSRKARVNEIFPDGISTDVKGSSQVHRPRRRTVGSPSSEPLKTKQSGSKNDETWDLSNPRSLSRPITPLINLQLDADKEPRSSARTPTRLSAIIDPNAFFIPKADEEPEPTFTPSERLRAVLTPVDPNIPPTVQRLNSPVEADYDQILMASHSVKRVGKGYESNIVTSNVVEPMSTKRNPNLFHSTRREVIAPPETPRKAASVDELGALNASQAAQINRRDEGNTFSFMRRALKVITGGTVSRRLSKVM</sequence>
<organism evidence="3 4">
    <name type="scientific">Clathrus columnatus</name>
    <dbReference type="NCBI Taxonomy" id="1419009"/>
    <lineage>
        <taxon>Eukaryota</taxon>
        <taxon>Fungi</taxon>
        <taxon>Dikarya</taxon>
        <taxon>Basidiomycota</taxon>
        <taxon>Agaricomycotina</taxon>
        <taxon>Agaricomycetes</taxon>
        <taxon>Phallomycetidae</taxon>
        <taxon>Phallales</taxon>
        <taxon>Clathraceae</taxon>
        <taxon>Clathrus</taxon>
    </lineage>
</organism>
<protein>
    <recommendedName>
        <fullName evidence="2">Protein kinase domain-containing protein</fullName>
    </recommendedName>
</protein>
<feature type="compositionally biased region" description="Basic and acidic residues" evidence="1">
    <location>
        <begin position="340"/>
        <end position="350"/>
    </location>
</feature>
<dbReference type="GO" id="GO:0005524">
    <property type="term" value="F:ATP binding"/>
    <property type="evidence" value="ECO:0007669"/>
    <property type="project" value="InterPro"/>
</dbReference>
<feature type="region of interest" description="Disordered" evidence="1">
    <location>
        <begin position="686"/>
        <end position="737"/>
    </location>
</feature>
<feature type="compositionally biased region" description="Polar residues" evidence="1">
    <location>
        <begin position="363"/>
        <end position="380"/>
    </location>
</feature>
<dbReference type="InterPro" id="IPR045269">
    <property type="entry name" value="Atg1-like"/>
</dbReference>
<evidence type="ECO:0000256" key="1">
    <source>
        <dbReference type="SAM" id="MobiDB-lite"/>
    </source>
</evidence>
<evidence type="ECO:0000259" key="2">
    <source>
        <dbReference type="PROSITE" id="PS50011"/>
    </source>
</evidence>
<evidence type="ECO:0000313" key="4">
    <source>
        <dbReference type="Proteomes" id="UP001050691"/>
    </source>
</evidence>
<feature type="compositionally biased region" description="Polar residues" evidence="1">
    <location>
        <begin position="709"/>
        <end position="723"/>
    </location>
</feature>
<feature type="compositionally biased region" description="Polar residues" evidence="1">
    <location>
        <begin position="388"/>
        <end position="407"/>
    </location>
</feature>
<feature type="compositionally biased region" description="Polar residues" evidence="1">
    <location>
        <begin position="323"/>
        <end position="339"/>
    </location>
</feature>
<dbReference type="InterPro" id="IPR000719">
    <property type="entry name" value="Prot_kinase_dom"/>
</dbReference>
<dbReference type="SMART" id="SM00220">
    <property type="entry name" value="S_TKc"/>
    <property type="match status" value="1"/>
</dbReference>
<dbReference type="Pfam" id="PF00069">
    <property type="entry name" value="Pkinase"/>
    <property type="match status" value="1"/>
</dbReference>
<feature type="domain" description="Protein kinase" evidence="2">
    <location>
        <begin position="1"/>
        <end position="272"/>
    </location>
</feature>
<dbReference type="GO" id="GO:0005737">
    <property type="term" value="C:cytoplasm"/>
    <property type="evidence" value="ECO:0007669"/>
    <property type="project" value="TreeGrafter"/>
</dbReference>
<gene>
    <name evidence="3" type="ORF">Clacol_007558</name>
</gene>
<feature type="region of interest" description="Disordered" evidence="1">
    <location>
        <begin position="273"/>
        <end position="410"/>
    </location>
</feature>
<dbReference type="InterPro" id="IPR008271">
    <property type="entry name" value="Ser/Thr_kinase_AS"/>
</dbReference>
<evidence type="ECO:0000313" key="3">
    <source>
        <dbReference type="EMBL" id="GJJ13306.1"/>
    </source>
</evidence>
<dbReference type="PROSITE" id="PS50011">
    <property type="entry name" value="PROTEIN_KINASE_DOM"/>
    <property type="match status" value="1"/>
</dbReference>
<feature type="region of interest" description="Disordered" evidence="1">
    <location>
        <begin position="584"/>
        <end position="608"/>
    </location>
</feature>
<dbReference type="EMBL" id="BPWL01000008">
    <property type="protein sequence ID" value="GJJ13306.1"/>
    <property type="molecule type" value="Genomic_DNA"/>
</dbReference>
<dbReference type="AlphaFoldDB" id="A0AAV5AF84"/>
<dbReference type="PROSITE" id="PS00108">
    <property type="entry name" value="PROTEIN_KINASE_ST"/>
    <property type="match status" value="1"/>
</dbReference>
<keyword evidence="4" id="KW-1185">Reference proteome</keyword>
<dbReference type="Gene3D" id="1.10.510.10">
    <property type="entry name" value="Transferase(Phosphotransferase) domain 1"/>
    <property type="match status" value="1"/>
</dbReference>
<feature type="compositionally biased region" description="Basic and acidic residues" evidence="1">
    <location>
        <begin position="273"/>
        <end position="282"/>
    </location>
</feature>
<name>A0AAV5AF84_9AGAM</name>
<feature type="region of interest" description="Disordered" evidence="1">
    <location>
        <begin position="444"/>
        <end position="504"/>
    </location>
</feature>